<keyword evidence="7" id="KW-0804">Transcription</keyword>
<keyword evidence="3" id="KW-0813">Transport</keyword>
<feature type="domain" description="HTH araC/xylS-type" evidence="8">
    <location>
        <begin position="175"/>
        <end position="273"/>
    </location>
</feature>
<protein>
    <submittedName>
        <fullName evidence="10">ABC transporter substrate-binding protein</fullName>
    </submittedName>
</protein>
<evidence type="ECO:0000256" key="1">
    <source>
        <dbReference type="ARBA" id="ARBA00004196"/>
    </source>
</evidence>
<dbReference type="PANTHER" id="PTHR30532:SF1">
    <property type="entry name" value="IRON(3+)-HYDROXAMATE-BINDING PROTEIN FHUD"/>
    <property type="match status" value="1"/>
</dbReference>
<evidence type="ECO:0000256" key="4">
    <source>
        <dbReference type="ARBA" id="ARBA00022729"/>
    </source>
</evidence>
<dbReference type="SUPFAM" id="SSF53807">
    <property type="entry name" value="Helical backbone' metal receptor"/>
    <property type="match status" value="1"/>
</dbReference>
<dbReference type="InterPro" id="IPR018060">
    <property type="entry name" value="HTH_AraC"/>
</dbReference>
<dbReference type="InterPro" id="IPR002491">
    <property type="entry name" value="ABC_transptr_periplasmic_BD"/>
</dbReference>
<dbReference type="InterPro" id="IPR020449">
    <property type="entry name" value="Tscrpt_reg_AraC-type_HTH"/>
</dbReference>
<proteinExistence type="inferred from homology"/>
<comment type="subcellular location">
    <subcellularLocation>
        <location evidence="1">Cell envelope</location>
    </subcellularLocation>
</comment>
<dbReference type="InterPro" id="IPR051313">
    <property type="entry name" value="Bact_iron-sidero_bind"/>
</dbReference>
<evidence type="ECO:0000256" key="6">
    <source>
        <dbReference type="ARBA" id="ARBA00023125"/>
    </source>
</evidence>
<comment type="caution">
    <text evidence="10">The sequence shown here is derived from an EMBL/GenBank/DDBJ whole genome shotgun (WGS) entry which is preliminary data.</text>
</comment>
<evidence type="ECO:0000313" key="10">
    <source>
        <dbReference type="EMBL" id="MFC7152273.1"/>
    </source>
</evidence>
<evidence type="ECO:0000313" key="11">
    <source>
        <dbReference type="Proteomes" id="UP001596378"/>
    </source>
</evidence>
<reference evidence="11" key="1">
    <citation type="journal article" date="2019" name="Int. J. Syst. Evol. Microbiol.">
        <title>The Global Catalogue of Microorganisms (GCM) 10K type strain sequencing project: providing services to taxonomists for standard genome sequencing and annotation.</title>
        <authorList>
            <consortium name="The Broad Institute Genomics Platform"/>
            <consortium name="The Broad Institute Genome Sequencing Center for Infectious Disease"/>
            <person name="Wu L."/>
            <person name="Ma J."/>
        </authorList>
    </citation>
    <scope>NUCLEOTIDE SEQUENCE [LARGE SCALE GENOMIC DNA]</scope>
    <source>
        <strain evidence="11">KCTC 12907</strain>
    </source>
</reference>
<comment type="similarity">
    <text evidence="2">Belongs to the bacterial solute-binding protein 8 family.</text>
</comment>
<dbReference type="EMBL" id="JBHTAI010000021">
    <property type="protein sequence ID" value="MFC7152273.1"/>
    <property type="molecule type" value="Genomic_DNA"/>
</dbReference>
<evidence type="ECO:0000259" key="8">
    <source>
        <dbReference type="PROSITE" id="PS01124"/>
    </source>
</evidence>
<keyword evidence="6" id="KW-0238">DNA-binding</keyword>
<keyword evidence="11" id="KW-1185">Reference proteome</keyword>
<dbReference type="InterPro" id="IPR018062">
    <property type="entry name" value="HTH_AraC-typ_CS"/>
</dbReference>
<dbReference type="InterPro" id="IPR009057">
    <property type="entry name" value="Homeodomain-like_sf"/>
</dbReference>
<sequence>MRLSSDSADVPLDSLLFHFADIERIEREAARYPDTYEAELYTLLIATEGQGRLLRDGAPTNVVADKCYWLNPGSPFRLFNECDAIRCYRLTFSAVRINSGGYDKYAGEIWPEGTALAASPFSRLSRLADALHESKMTPGDVESLARQARFTEMLAVLFERNLRAEHSSGPLQAVESTIKYMRGNYMYPLTVKQLAEISGIAQWQYSAAFQELTGKRPLDYLTELRIGRAKEWLGLSAEPLREIARRVGFSDEYYFNRRFRQSTGMTPRQYSESIRGKIRVKDWTGHEVDIPESPQRIIYHGETLGDLSALGVRAVGTSESFKNNGFLEADERGVPDVGMPIDPGKAQALKPDLIIFANADEEQYNALSKIAPTVTFNTFAPLEHRLHTLGQWLGRKREAEMWLSAFNRKAAAMWDRLRPVVRRGRTASVFVYEHGERLFVMGASGLSSALYHPRGFQAACGIRDIVEAGVGFAEIPPDRLPEYAGDHVFMLLSENAPSRRAALAMMESPLWNSLPAVRSGCVYVLEADAWNYSDAKFQERLLDTLPLLLHRIS</sequence>
<evidence type="ECO:0000256" key="5">
    <source>
        <dbReference type="ARBA" id="ARBA00023015"/>
    </source>
</evidence>
<evidence type="ECO:0000256" key="2">
    <source>
        <dbReference type="ARBA" id="ARBA00008814"/>
    </source>
</evidence>
<keyword evidence="5" id="KW-0805">Transcription regulation</keyword>
<dbReference type="PANTHER" id="PTHR30532">
    <property type="entry name" value="IRON III DICITRATE-BINDING PERIPLASMIC PROTEIN"/>
    <property type="match status" value="1"/>
</dbReference>
<accession>A0ABW2FGC6</accession>
<dbReference type="PRINTS" id="PR00032">
    <property type="entry name" value="HTHARAC"/>
</dbReference>
<dbReference type="RefSeq" id="WP_378044454.1">
    <property type="nucleotide sequence ID" value="NZ_JBHMDN010000004.1"/>
</dbReference>
<dbReference type="Gene3D" id="3.40.50.1980">
    <property type="entry name" value="Nitrogenase molybdenum iron protein domain"/>
    <property type="match status" value="2"/>
</dbReference>
<dbReference type="PROSITE" id="PS50983">
    <property type="entry name" value="FE_B12_PBP"/>
    <property type="match status" value="1"/>
</dbReference>
<gene>
    <name evidence="10" type="ORF">ACFQMJ_27380</name>
</gene>
<dbReference type="PROSITE" id="PS00041">
    <property type="entry name" value="HTH_ARAC_FAMILY_1"/>
    <property type="match status" value="1"/>
</dbReference>
<evidence type="ECO:0000259" key="9">
    <source>
        <dbReference type="PROSITE" id="PS50983"/>
    </source>
</evidence>
<dbReference type="PROSITE" id="PS01124">
    <property type="entry name" value="HTH_ARAC_FAMILY_2"/>
    <property type="match status" value="1"/>
</dbReference>
<dbReference type="Gene3D" id="1.10.10.60">
    <property type="entry name" value="Homeodomain-like"/>
    <property type="match status" value="2"/>
</dbReference>
<organism evidence="10 11">
    <name type="scientific">Cohnella cellulosilytica</name>
    <dbReference type="NCBI Taxonomy" id="986710"/>
    <lineage>
        <taxon>Bacteria</taxon>
        <taxon>Bacillati</taxon>
        <taxon>Bacillota</taxon>
        <taxon>Bacilli</taxon>
        <taxon>Bacillales</taxon>
        <taxon>Paenibacillaceae</taxon>
        <taxon>Cohnella</taxon>
    </lineage>
</organism>
<feature type="domain" description="Fe/B12 periplasmic-binding" evidence="9">
    <location>
        <begin position="295"/>
        <end position="553"/>
    </location>
</feature>
<dbReference type="SMART" id="SM00342">
    <property type="entry name" value="HTH_ARAC"/>
    <property type="match status" value="1"/>
</dbReference>
<name>A0ABW2FGC6_9BACL</name>
<keyword evidence="4" id="KW-0732">Signal</keyword>
<dbReference type="Pfam" id="PF01497">
    <property type="entry name" value="Peripla_BP_2"/>
    <property type="match status" value="1"/>
</dbReference>
<evidence type="ECO:0000256" key="3">
    <source>
        <dbReference type="ARBA" id="ARBA00022448"/>
    </source>
</evidence>
<dbReference type="Pfam" id="PF12833">
    <property type="entry name" value="HTH_18"/>
    <property type="match status" value="1"/>
</dbReference>
<evidence type="ECO:0000256" key="7">
    <source>
        <dbReference type="ARBA" id="ARBA00023163"/>
    </source>
</evidence>
<dbReference type="Proteomes" id="UP001596378">
    <property type="component" value="Unassembled WGS sequence"/>
</dbReference>
<dbReference type="SUPFAM" id="SSF46689">
    <property type="entry name" value="Homeodomain-like"/>
    <property type="match status" value="1"/>
</dbReference>